<evidence type="ECO:0000313" key="2">
    <source>
        <dbReference type="Proteomes" id="UP000262142"/>
    </source>
</evidence>
<evidence type="ECO:0000313" key="1">
    <source>
        <dbReference type="EMBL" id="SZD73974.1"/>
    </source>
</evidence>
<dbReference type="EMBL" id="UNSC01000007">
    <property type="protein sequence ID" value="SZD73974.1"/>
    <property type="molecule type" value="Genomic_DNA"/>
</dbReference>
<dbReference type="AlphaFoldDB" id="A0A383U270"/>
<reference evidence="1 2" key="1">
    <citation type="submission" date="2018-09" db="EMBL/GenBank/DDBJ databases">
        <authorList>
            <consortium name="Pathogen Informatics"/>
        </authorList>
    </citation>
    <scope>NUCLEOTIDE SEQUENCE [LARGE SCALE GENOMIC DNA]</scope>
    <source>
        <strain evidence="1 2">OH-22767</strain>
    </source>
</reference>
<keyword evidence="2" id="KW-1185">Reference proteome</keyword>
<sequence length="96" mass="11288">MMNRHKVKIAISGREYPMHITADEEEIVRKAAKIIKESISQFEEKYELRDHQDALAMCALQYVSKSLYHEQTEMSNSSETEKKLDALIEKIRKNFI</sequence>
<dbReference type="OrthoDB" id="1495773at2"/>
<dbReference type="InterPro" id="IPR036192">
    <property type="entry name" value="Cell_div_ZapA-like_sf"/>
</dbReference>
<dbReference type="SUPFAM" id="SSF102829">
    <property type="entry name" value="Cell division protein ZapA-like"/>
    <property type="match status" value="1"/>
</dbReference>
<dbReference type="InterPro" id="IPR007838">
    <property type="entry name" value="Cell_div_ZapA-like"/>
</dbReference>
<name>A0A383U270_9FLAO</name>
<gene>
    <name evidence="1" type="ORF">SAMEA104719789_01428</name>
</gene>
<dbReference type="Proteomes" id="UP000262142">
    <property type="component" value="Unassembled WGS sequence"/>
</dbReference>
<proteinExistence type="predicted"/>
<protein>
    <submittedName>
        <fullName evidence="1">Uncharacterized protein conserved in bacteria</fullName>
    </submittedName>
</protein>
<accession>A0A383U270</accession>
<dbReference type="RefSeq" id="WP_119059644.1">
    <property type="nucleotide sequence ID" value="NZ_UNSC01000007.1"/>
</dbReference>
<organism evidence="1 2">
    <name type="scientific">Candidatus Ornithobacterium hominis</name>
    <dbReference type="NCBI Taxonomy" id="2497989"/>
    <lineage>
        <taxon>Bacteria</taxon>
        <taxon>Pseudomonadati</taxon>
        <taxon>Bacteroidota</taxon>
        <taxon>Flavobacteriia</taxon>
        <taxon>Flavobacteriales</taxon>
        <taxon>Weeksellaceae</taxon>
        <taxon>Ornithobacterium</taxon>
    </lineage>
</organism>
<dbReference type="Pfam" id="PF05164">
    <property type="entry name" value="ZapA"/>
    <property type="match status" value="1"/>
</dbReference>